<organism evidence="3 4">
    <name type="scientific">Haemaphysalis longicornis</name>
    <name type="common">Bush tick</name>
    <dbReference type="NCBI Taxonomy" id="44386"/>
    <lineage>
        <taxon>Eukaryota</taxon>
        <taxon>Metazoa</taxon>
        <taxon>Ecdysozoa</taxon>
        <taxon>Arthropoda</taxon>
        <taxon>Chelicerata</taxon>
        <taxon>Arachnida</taxon>
        <taxon>Acari</taxon>
        <taxon>Parasitiformes</taxon>
        <taxon>Ixodida</taxon>
        <taxon>Ixodoidea</taxon>
        <taxon>Ixodidae</taxon>
        <taxon>Haemaphysalinae</taxon>
        <taxon>Haemaphysalis</taxon>
    </lineage>
</organism>
<keyword evidence="4" id="KW-1185">Reference proteome</keyword>
<gene>
    <name evidence="3" type="ORF">HPB48_007787</name>
</gene>
<dbReference type="CDD" id="cd09917">
    <property type="entry name" value="F-box_SF"/>
    <property type="match status" value="1"/>
</dbReference>
<dbReference type="VEuPathDB" id="VectorBase:HLOH_045444"/>
<evidence type="ECO:0000313" key="3">
    <source>
        <dbReference type="EMBL" id="KAH9372686.1"/>
    </source>
</evidence>
<evidence type="ECO:0000313" key="4">
    <source>
        <dbReference type="Proteomes" id="UP000821853"/>
    </source>
</evidence>
<feature type="compositionally biased region" description="Basic residues" evidence="1">
    <location>
        <begin position="17"/>
        <end position="31"/>
    </location>
</feature>
<protein>
    <recommendedName>
        <fullName evidence="2">F-box domain-containing protein</fullName>
    </recommendedName>
</protein>
<dbReference type="Gene3D" id="1.20.1280.50">
    <property type="match status" value="1"/>
</dbReference>
<dbReference type="SUPFAM" id="SSF81383">
    <property type="entry name" value="F-box domain"/>
    <property type="match status" value="1"/>
</dbReference>
<dbReference type="InterPro" id="IPR036047">
    <property type="entry name" value="F-box-like_dom_sf"/>
</dbReference>
<dbReference type="EMBL" id="JABSTR010000006">
    <property type="protein sequence ID" value="KAH9372686.1"/>
    <property type="molecule type" value="Genomic_DNA"/>
</dbReference>
<feature type="domain" description="F-box" evidence="2">
    <location>
        <begin position="37"/>
        <end position="73"/>
    </location>
</feature>
<dbReference type="Proteomes" id="UP000821853">
    <property type="component" value="Chromosome 4"/>
</dbReference>
<evidence type="ECO:0000256" key="1">
    <source>
        <dbReference type="SAM" id="MobiDB-lite"/>
    </source>
</evidence>
<dbReference type="AlphaFoldDB" id="A0A9J6G2L5"/>
<dbReference type="Pfam" id="PF12937">
    <property type="entry name" value="F-box-like"/>
    <property type="match status" value="1"/>
</dbReference>
<feature type="region of interest" description="Disordered" evidence="1">
    <location>
        <begin position="12"/>
        <end position="35"/>
    </location>
</feature>
<comment type="caution">
    <text evidence="3">The sequence shown here is derived from an EMBL/GenBank/DDBJ whole genome shotgun (WGS) entry which is preliminary data.</text>
</comment>
<evidence type="ECO:0000259" key="2">
    <source>
        <dbReference type="Pfam" id="PF12937"/>
    </source>
</evidence>
<reference evidence="3 4" key="1">
    <citation type="journal article" date="2020" name="Cell">
        <title>Large-Scale Comparative Analyses of Tick Genomes Elucidate Their Genetic Diversity and Vector Capacities.</title>
        <authorList>
            <consortium name="Tick Genome and Microbiome Consortium (TIGMIC)"/>
            <person name="Jia N."/>
            <person name="Wang J."/>
            <person name="Shi W."/>
            <person name="Du L."/>
            <person name="Sun Y."/>
            <person name="Zhan W."/>
            <person name="Jiang J.F."/>
            <person name="Wang Q."/>
            <person name="Zhang B."/>
            <person name="Ji P."/>
            <person name="Bell-Sakyi L."/>
            <person name="Cui X.M."/>
            <person name="Yuan T.T."/>
            <person name="Jiang B.G."/>
            <person name="Yang W.F."/>
            <person name="Lam T.T."/>
            <person name="Chang Q.C."/>
            <person name="Ding S.J."/>
            <person name="Wang X.J."/>
            <person name="Zhu J.G."/>
            <person name="Ruan X.D."/>
            <person name="Zhao L."/>
            <person name="Wei J.T."/>
            <person name="Ye R.Z."/>
            <person name="Que T.C."/>
            <person name="Du C.H."/>
            <person name="Zhou Y.H."/>
            <person name="Cheng J.X."/>
            <person name="Dai P.F."/>
            <person name="Guo W.B."/>
            <person name="Han X.H."/>
            <person name="Huang E.J."/>
            <person name="Li L.F."/>
            <person name="Wei W."/>
            <person name="Gao Y.C."/>
            <person name="Liu J.Z."/>
            <person name="Shao H.Z."/>
            <person name="Wang X."/>
            <person name="Wang C.C."/>
            <person name="Yang T.C."/>
            <person name="Huo Q.B."/>
            <person name="Li W."/>
            <person name="Chen H.Y."/>
            <person name="Chen S.E."/>
            <person name="Zhou L.G."/>
            <person name="Ni X.B."/>
            <person name="Tian J.H."/>
            <person name="Sheng Y."/>
            <person name="Liu T."/>
            <person name="Pan Y.S."/>
            <person name="Xia L.Y."/>
            <person name="Li J."/>
            <person name="Zhao F."/>
            <person name="Cao W.C."/>
        </authorList>
    </citation>
    <scope>NUCLEOTIDE SEQUENCE [LARGE SCALE GENOMIC DNA]</scope>
    <source>
        <strain evidence="3">HaeL-2018</strain>
    </source>
</reference>
<name>A0A9J6G2L5_HAELO</name>
<dbReference type="InterPro" id="IPR001810">
    <property type="entry name" value="F-box_dom"/>
</dbReference>
<accession>A0A9J6G2L5</accession>
<sequence length="133" mass="15006">MGGALSSWAINRESNCKRKRPRKSPHGHHQRTGPISPEIARTIFIYLDAYERLRMAQVCPAWAAITDETWMWTDDEVRLRLSAKNTPSLSTLHQRGISMVKVEEILEPPHNTAAAAAGDARYEVTESIPLQRS</sequence>
<proteinExistence type="predicted"/>